<feature type="region of interest" description="Disordered" evidence="1">
    <location>
        <begin position="1"/>
        <end position="48"/>
    </location>
</feature>
<accession>A0A6J4H3C3</accession>
<feature type="non-terminal residue" evidence="2">
    <location>
        <position position="1"/>
    </location>
</feature>
<reference evidence="2" key="1">
    <citation type="submission" date="2020-02" db="EMBL/GenBank/DDBJ databases">
        <authorList>
            <person name="Meier V. D."/>
        </authorList>
    </citation>
    <scope>NUCLEOTIDE SEQUENCE</scope>
    <source>
        <strain evidence="2">AVDCRST_MAG04</strain>
    </source>
</reference>
<evidence type="ECO:0000256" key="1">
    <source>
        <dbReference type="SAM" id="MobiDB-lite"/>
    </source>
</evidence>
<name>A0A6J4H3C3_9PROT</name>
<feature type="non-terminal residue" evidence="2">
    <location>
        <position position="48"/>
    </location>
</feature>
<dbReference type="AlphaFoldDB" id="A0A6J4H3C3"/>
<proteinExistence type="predicted"/>
<sequence>GHDDGRGSAPTRRPGGVRARNDAVEPARRSHSRSVARKPPRVAQARLV</sequence>
<protein>
    <submittedName>
        <fullName evidence="2">Uncharacterized protein</fullName>
    </submittedName>
</protein>
<gene>
    <name evidence="2" type="ORF">AVDCRST_MAG04-156</name>
</gene>
<evidence type="ECO:0000313" key="2">
    <source>
        <dbReference type="EMBL" id="CAA9211988.1"/>
    </source>
</evidence>
<dbReference type="EMBL" id="CADCTL010000009">
    <property type="protein sequence ID" value="CAA9211988.1"/>
    <property type="molecule type" value="Genomic_DNA"/>
</dbReference>
<feature type="compositionally biased region" description="Basic residues" evidence="1">
    <location>
        <begin position="29"/>
        <end position="40"/>
    </location>
</feature>
<feature type="compositionally biased region" description="Basic and acidic residues" evidence="1">
    <location>
        <begin position="19"/>
        <end position="28"/>
    </location>
</feature>
<organism evidence="2">
    <name type="scientific">uncultured Acetobacteraceae bacterium</name>
    <dbReference type="NCBI Taxonomy" id="169975"/>
    <lineage>
        <taxon>Bacteria</taxon>
        <taxon>Pseudomonadati</taxon>
        <taxon>Pseudomonadota</taxon>
        <taxon>Alphaproteobacteria</taxon>
        <taxon>Acetobacterales</taxon>
        <taxon>Acetobacteraceae</taxon>
        <taxon>environmental samples</taxon>
    </lineage>
</organism>